<evidence type="ECO:0000313" key="12">
    <source>
        <dbReference type="EMBL" id="AOI41087.1"/>
    </source>
</evidence>
<dbReference type="Pfam" id="PF13365">
    <property type="entry name" value="Trypsin_2"/>
    <property type="match status" value="1"/>
</dbReference>
<feature type="binding site" evidence="8">
    <location>
        <begin position="236"/>
        <end position="238"/>
    </location>
    <ligand>
        <name>substrate</name>
    </ligand>
</feature>
<dbReference type="Gene3D" id="2.40.10.120">
    <property type="match status" value="1"/>
</dbReference>
<dbReference type="GeneID" id="60548136"/>
<keyword evidence="4" id="KW-0677">Repeat</keyword>
<dbReference type="PRINTS" id="PR00834">
    <property type="entry name" value="PROTEASES2C"/>
</dbReference>
<evidence type="ECO:0000256" key="6">
    <source>
        <dbReference type="ARBA" id="ARBA00022825"/>
    </source>
</evidence>
<evidence type="ECO:0000256" key="5">
    <source>
        <dbReference type="ARBA" id="ARBA00022801"/>
    </source>
</evidence>
<evidence type="ECO:0000256" key="2">
    <source>
        <dbReference type="ARBA" id="ARBA00022670"/>
    </source>
</evidence>
<evidence type="ECO:0000256" key="10">
    <source>
        <dbReference type="SAM" id="Phobius"/>
    </source>
</evidence>
<feature type="binding site" evidence="8">
    <location>
        <position position="164"/>
    </location>
    <ligand>
        <name>substrate</name>
    </ligand>
</feature>
<gene>
    <name evidence="12" type="ORF">WG70_15220</name>
</gene>
<dbReference type="RefSeq" id="WP_010106851.1">
    <property type="nucleotide sequence ID" value="NZ_ABBF01000427.1"/>
</dbReference>
<dbReference type="InterPro" id="IPR009003">
    <property type="entry name" value="Peptidase_S1_PA"/>
</dbReference>
<evidence type="ECO:0000256" key="4">
    <source>
        <dbReference type="ARBA" id="ARBA00022737"/>
    </source>
</evidence>
<feature type="transmembrane region" description="Helical" evidence="10">
    <location>
        <begin position="6"/>
        <end position="26"/>
    </location>
</feature>
<dbReference type="InterPro" id="IPR001940">
    <property type="entry name" value="Peptidase_S1C"/>
</dbReference>
<dbReference type="CDD" id="cd10839">
    <property type="entry name" value="cpPDZ1_DegP-like"/>
    <property type="match status" value="1"/>
</dbReference>
<dbReference type="InterPro" id="IPR011782">
    <property type="entry name" value="Pept_S1C_Do"/>
</dbReference>
<dbReference type="SUPFAM" id="SSF50156">
    <property type="entry name" value="PDZ domain-like"/>
    <property type="match status" value="1"/>
</dbReference>
<comment type="similarity">
    <text evidence="1">Belongs to the peptidase S1C family.</text>
</comment>
<dbReference type="SMART" id="SM00228">
    <property type="entry name" value="PDZ"/>
    <property type="match status" value="1"/>
</dbReference>
<dbReference type="PANTHER" id="PTHR22939:SF129">
    <property type="entry name" value="SERINE PROTEASE HTRA2, MITOCHONDRIAL"/>
    <property type="match status" value="1"/>
</dbReference>
<dbReference type="PANTHER" id="PTHR22939">
    <property type="entry name" value="SERINE PROTEASE FAMILY S1C HTRA-RELATED"/>
    <property type="match status" value="1"/>
</dbReference>
<keyword evidence="6" id="KW-0720">Serine protease</keyword>
<reference evidence="12" key="1">
    <citation type="submission" date="2015-12" db="EMBL/GenBank/DDBJ databases">
        <title>Diversity of Burkholderia near neighbor genomes.</title>
        <authorList>
            <person name="Sahl J."/>
            <person name="Wagner D."/>
            <person name="Keim P."/>
        </authorList>
    </citation>
    <scope>NUCLEOTIDE SEQUENCE [LARGE SCALE GENOMIC DNA]</scope>
    <source>
        <strain evidence="12">EO147</strain>
    </source>
</reference>
<dbReference type="EMBL" id="CP013357">
    <property type="protein sequence ID" value="AOI41087.1"/>
    <property type="molecule type" value="Genomic_DNA"/>
</dbReference>
<dbReference type="FunFam" id="2.40.10.10:FF:000001">
    <property type="entry name" value="Periplasmic serine protease DegS"/>
    <property type="match status" value="1"/>
</dbReference>
<feature type="region of interest" description="Disordered" evidence="9">
    <location>
        <begin position="382"/>
        <end position="402"/>
    </location>
</feature>
<sequence>MLRRFWLFFAQAVTVLLALMFIVATLKPQWLQRQGQLGKQLAAPIVALREVAPGVGGAPAQSSYADAAQKAMPAVVNVFSSKDGSLPPDPRAKDPLFRYFFGDRNARRQQDEPAANLGSGVIVSSEGYILTNQHVVDGADQIEVALADGRTATAKVIGSDPETDLAVLKINMTNLPTITLGRSDQARVGDVVLAIGNPFGVGQTVTMGIISALGRNHLGINTFENFIQTDAPINPGNSGGALVDVNGNLLGINTAIYSRSGGSLGIGFAIPVSTARNVLESIITTGAVTRGWIGVEPQDVTPEIAESFSLAQKSGAIVAGVLQGGPADKAGIKPGDILVSVDGEEITDTTKLLNVIAQIKPGTPTKVHVVRKGKELDVTVVIGKRPPPPKQALDEQNSDEEE</sequence>
<evidence type="ECO:0000256" key="9">
    <source>
        <dbReference type="SAM" id="MobiDB-lite"/>
    </source>
</evidence>
<evidence type="ECO:0000256" key="3">
    <source>
        <dbReference type="ARBA" id="ARBA00022729"/>
    </source>
</evidence>
<dbReference type="GO" id="GO:0004252">
    <property type="term" value="F:serine-type endopeptidase activity"/>
    <property type="evidence" value="ECO:0007669"/>
    <property type="project" value="InterPro"/>
</dbReference>
<dbReference type="InterPro" id="IPR001478">
    <property type="entry name" value="PDZ"/>
</dbReference>
<evidence type="ECO:0000256" key="8">
    <source>
        <dbReference type="PIRSR" id="PIRSR611782-2"/>
    </source>
</evidence>
<keyword evidence="3" id="KW-0732">Signal</keyword>
<dbReference type="InterPro" id="IPR036034">
    <property type="entry name" value="PDZ_sf"/>
</dbReference>
<keyword evidence="5" id="KW-0378">Hydrolase</keyword>
<evidence type="ECO:0000256" key="7">
    <source>
        <dbReference type="PIRSR" id="PIRSR611782-1"/>
    </source>
</evidence>
<protein>
    <submittedName>
        <fullName evidence="12">2-alkenal reductase</fullName>
    </submittedName>
</protein>
<accession>A0AAC9D9T9</accession>
<dbReference type="Gene3D" id="2.30.42.10">
    <property type="match status" value="1"/>
</dbReference>
<feature type="active site" description="Charge relay system" evidence="7">
    <location>
        <position position="164"/>
    </location>
</feature>
<keyword evidence="10" id="KW-0472">Membrane</keyword>
<dbReference type="PROSITE" id="PS50106">
    <property type="entry name" value="PDZ"/>
    <property type="match status" value="1"/>
</dbReference>
<dbReference type="AlphaFoldDB" id="A0AAC9D9T9"/>
<feature type="active site" description="Charge relay system" evidence="7">
    <location>
        <position position="238"/>
    </location>
</feature>
<keyword evidence="10" id="KW-1133">Transmembrane helix</keyword>
<dbReference type="GO" id="GO:0006508">
    <property type="term" value="P:proteolysis"/>
    <property type="evidence" value="ECO:0007669"/>
    <property type="project" value="UniProtKB-KW"/>
</dbReference>
<organism evidence="12">
    <name type="scientific">Burkholderia oklahomensis EO147</name>
    <dbReference type="NCBI Taxonomy" id="441163"/>
    <lineage>
        <taxon>Bacteria</taxon>
        <taxon>Pseudomonadati</taxon>
        <taxon>Pseudomonadota</taxon>
        <taxon>Betaproteobacteria</taxon>
        <taxon>Burkholderiales</taxon>
        <taxon>Burkholderiaceae</taxon>
        <taxon>Burkholderia</taxon>
        <taxon>pseudomallei group</taxon>
    </lineage>
</organism>
<dbReference type="SUPFAM" id="SSF50494">
    <property type="entry name" value="Trypsin-like serine proteases"/>
    <property type="match status" value="1"/>
</dbReference>
<keyword evidence="10" id="KW-0812">Transmembrane</keyword>
<proteinExistence type="inferred from homology"/>
<feature type="domain" description="PDZ" evidence="11">
    <location>
        <begin position="282"/>
        <end position="350"/>
    </location>
</feature>
<dbReference type="NCBIfam" id="TIGR02037">
    <property type="entry name" value="degP_htrA_DO"/>
    <property type="match status" value="1"/>
</dbReference>
<keyword evidence="2" id="KW-0645">Protease</keyword>
<evidence type="ECO:0000259" key="11">
    <source>
        <dbReference type="PROSITE" id="PS50106"/>
    </source>
</evidence>
<evidence type="ECO:0000256" key="1">
    <source>
        <dbReference type="ARBA" id="ARBA00010541"/>
    </source>
</evidence>
<feature type="binding site" evidence="8">
    <location>
        <position position="134"/>
    </location>
    <ligand>
        <name>substrate</name>
    </ligand>
</feature>
<name>A0AAC9D9T9_9BURK</name>
<feature type="active site" description="Charge relay system" evidence="7">
    <location>
        <position position="134"/>
    </location>
</feature>
<dbReference type="Pfam" id="PF13180">
    <property type="entry name" value="PDZ_2"/>
    <property type="match status" value="1"/>
</dbReference>